<comment type="caution">
    <text evidence="1">The sequence shown here is derived from an EMBL/GenBank/DDBJ whole genome shotgun (WGS) entry which is preliminary data.</text>
</comment>
<proteinExistence type="predicted"/>
<name>A0AA38GKA9_TAXCH</name>
<feature type="non-terminal residue" evidence="1">
    <location>
        <position position="54"/>
    </location>
</feature>
<organism evidence="1 2">
    <name type="scientific">Taxus chinensis</name>
    <name type="common">Chinese yew</name>
    <name type="synonym">Taxus wallichiana var. chinensis</name>
    <dbReference type="NCBI Taxonomy" id="29808"/>
    <lineage>
        <taxon>Eukaryota</taxon>
        <taxon>Viridiplantae</taxon>
        <taxon>Streptophyta</taxon>
        <taxon>Embryophyta</taxon>
        <taxon>Tracheophyta</taxon>
        <taxon>Spermatophyta</taxon>
        <taxon>Pinopsida</taxon>
        <taxon>Pinidae</taxon>
        <taxon>Conifers II</taxon>
        <taxon>Cupressales</taxon>
        <taxon>Taxaceae</taxon>
        <taxon>Taxus</taxon>
    </lineage>
</organism>
<gene>
    <name evidence="1" type="ORF">KI387_005507</name>
</gene>
<protein>
    <submittedName>
        <fullName evidence="1">Uncharacterized protein</fullName>
    </submittedName>
</protein>
<keyword evidence="2" id="KW-1185">Reference proteome</keyword>
<accession>A0AA38GKA9</accession>
<evidence type="ECO:0000313" key="2">
    <source>
        <dbReference type="Proteomes" id="UP000824469"/>
    </source>
</evidence>
<dbReference type="EMBL" id="JAHRHJ020000002">
    <property type="protein sequence ID" value="KAH9325329.1"/>
    <property type="molecule type" value="Genomic_DNA"/>
</dbReference>
<dbReference type="Proteomes" id="UP000824469">
    <property type="component" value="Unassembled WGS sequence"/>
</dbReference>
<dbReference type="AlphaFoldDB" id="A0AA38GKA9"/>
<evidence type="ECO:0000313" key="1">
    <source>
        <dbReference type="EMBL" id="KAH9325329.1"/>
    </source>
</evidence>
<reference evidence="1 2" key="1">
    <citation type="journal article" date="2021" name="Nat. Plants">
        <title>The Taxus genome provides insights into paclitaxel biosynthesis.</title>
        <authorList>
            <person name="Xiong X."/>
            <person name="Gou J."/>
            <person name="Liao Q."/>
            <person name="Li Y."/>
            <person name="Zhou Q."/>
            <person name="Bi G."/>
            <person name="Li C."/>
            <person name="Du R."/>
            <person name="Wang X."/>
            <person name="Sun T."/>
            <person name="Guo L."/>
            <person name="Liang H."/>
            <person name="Lu P."/>
            <person name="Wu Y."/>
            <person name="Zhang Z."/>
            <person name="Ro D.K."/>
            <person name="Shang Y."/>
            <person name="Huang S."/>
            <person name="Yan J."/>
        </authorList>
    </citation>
    <scope>NUCLEOTIDE SEQUENCE [LARGE SCALE GENOMIC DNA]</scope>
    <source>
        <strain evidence="1">Ta-2019</strain>
    </source>
</reference>
<sequence>MEEVEYRYGDLASIVAQGTYLNRAAANEEQIQLKEDDIMLDEGSHLDAVLNFDL</sequence>